<feature type="active site" description="Proton acceptor" evidence="13">
    <location>
        <position position="124"/>
    </location>
</feature>
<keyword evidence="8 15" id="KW-0479">Metal-binding</keyword>
<organism evidence="20 21">
    <name type="scientific">Cucurbita moschata</name>
    <name type="common">Winter crookneck squash</name>
    <name type="synonym">Cucurbita pepo var. moschata</name>
    <dbReference type="NCBI Taxonomy" id="3662"/>
    <lineage>
        <taxon>Eukaryota</taxon>
        <taxon>Viridiplantae</taxon>
        <taxon>Streptophyta</taxon>
        <taxon>Embryophyta</taxon>
        <taxon>Tracheophyta</taxon>
        <taxon>Spermatophyta</taxon>
        <taxon>Magnoliopsida</taxon>
        <taxon>eudicotyledons</taxon>
        <taxon>Gunneridae</taxon>
        <taxon>Pentapetalae</taxon>
        <taxon>rosids</taxon>
        <taxon>fabids</taxon>
        <taxon>Cucurbitales</taxon>
        <taxon>Cucurbitaceae</taxon>
        <taxon>Cucurbiteae</taxon>
        <taxon>Cucurbita</taxon>
    </lineage>
</organism>
<sequence length="385" mass="42117">MAAAWESDSYNAFVVVAGIYDEQSQNVVAGIAETALFLTSDESVYVPNLKGNCKMQSDLSGEAKLKALLMVGLVMASKVYCEELELGFYRQTCPSAERIVRDAVEKGVAINPGMAAGLIRLHFHDCIVLGCDASILLDKTPQNPDFERDRPGNPLLRGFEIIDDAKSQLESQCPQTVSCADILAFAARDSVATVGQFTYAVPGGRRDSLISHGAKVADNLPFPTTNIGFLKQHFEERGLSLRDMVALSGAHSIGRTACAEFSDRLFFFNGVDQNSTDPTLDPKFAAFLKEKCPLGSGFDKTADLDNVTTNRLDVQYFENLKRNLGVLSSDQALASDSLTAAIVSRYQKNRVVWMRDFAAAMVKMGKLQVLTGTQGEIRKKCHFRN</sequence>
<dbReference type="EC" id="1.11.1.7" evidence="4 18"/>
<evidence type="ECO:0000256" key="6">
    <source>
        <dbReference type="ARBA" id="ARBA00022559"/>
    </source>
</evidence>
<feature type="binding site" evidence="15">
    <location>
        <position position="125"/>
    </location>
    <ligand>
        <name>Ca(2+)</name>
        <dbReference type="ChEBI" id="CHEBI:29108"/>
        <label>1</label>
    </ligand>
</feature>
<comment type="subcellular location">
    <subcellularLocation>
        <location evidence="18">Secreted</location>
    </subcellularLocation>
</comment>
<comment type="cofactor">
    <cofactor evidence="15 18">
        <name>heme b</name>
        <dbReference type="ChEBI" id="CHEBI:60344"/>
    </cofactor>
    <text evidence="15 18">Binds 1 heme b (iron(II)-protoporphyrin IX) group per subunit.</text>
</comment>
<keyword evidence="9 18" id="KW-0560">Oxidoreductase</keyword>
<evidence type="ECO:0000256" key="7">
    <source>
        <dbReference type="ARBA" id="ARBA00022617"/>
    </source>
</evidence>
<dbReference type="CDD" id="cd00693">
    <property type="entry name" value="secretory_peroxidase"/>
    <property type="match status" value="1"/>
</dbReference>
<evidence type="ECO:0000256" key="3">
    <source>
        <dbReference type="ARBA" id="ARBA00006873"/>
    </source>
</evidence>
<keyword evidence="6 18" id="KW-0575">Peroxidase</keyword>
<feature type="disulfide bond" evidence="17">
    <location>
        <begin position="93"/>
        <end position="173"/>
    </location>
</feature>
<feature type="binding site" description="axial binding residue" evidence="15">
    <location>
        <position position="251"/>
    </location>
    <ligand>
        <name>heme b</name>
        <dbReference type="ChEBI" id="CHEBI:60344"/>
    </ligand>
    <ligandPart>
        <name>Fe</name>
        <dbReference type="ChEBI" id="CHEBI:18248"/>
    </ligandPart>
</feature>
<feature type="disulfide bond" evidence="17">
    <location>
        <begin position="179"/>
        <end position="381"/>
    </location>
</feature>
<name>A0A6J1H911_CUCMO</name>
<accession>A0A6J1H911</accession>
<dbReference type="PROSITE" id="PS50873">
    <property type="entry name" value="PEROXIDASE_4"/>
    <property type="match status" value="1"/>
</dbReference>
<protein>
    <recommendedName>
        <fullName evidence="4 18">Peroxidase</fullName>
        <ecNumber evidence="4 18">1.11.1.7</ecNumber>
    </recommendedName>
</protein>
<dbReference type="InterPro" id="IPR033905">
    <property type="entry name" value="Secretory_peroxidase"/>
</dbReference>
<feature type="binding site" evidence="15">
    <location>
        <position position="132"/>
    </location>
    <ligand>
        <name>Ca(2+)</name>
        <dbReference type="ChEBI" id="CHEBI:29108"/>
        <label>1</label>
    </ligand>
</feature>
<feature type="disulfide bond" evidence="17">
    <location>
        <begin position="258"/>
        <end position="292"/>
    </location>
</feature>
<evidence type="ECO:0000256" key="18">
    <source>
        <dbReference type="RuleBase" id="RU362060"/>
    </source>
</evidence>
<comment type="catalytic activity">
    <reaction evidence="1 18">
        <text>2 a phenolic donor + H2O2 = 2 a phenolic radical donor + 2 H2O</text>
        <dbReference type="Rhea" id="RHEA:56136"/>
        <dbReference type="ChEBI" id="CHEBI:15377"/>
        <dbReference type="ChEBI" id="CHEBI:16240"/>
        <dbReference type="ChEBI" id="CHEBI:139520"/>
        <dbReference type="ChEBI" id="CHEBI:139521"/>
        <dbReference type="EC" id="1.11.1.7"/>
    </reaction>
</comment>
<keyword evidence="10 15" id="KW-0408">Iron</keyword>
<keyword evidence="11 17" id="KW-1015">Disulfide bond</keyword>
<feature type="disulfide bond" evidence="17">
    <location>
        <begin position="126"/>
        <end position="131"/>
    </location>
</feature>
<dbReference type="GO" id="GO:0005576">
    <property type="term" value="C:extracellular region"/>
    <property type="evidence" value="ECO:0007669"/>
    <property type="project" value="UniProtKB-SubCell"/>
</dbReference>
<dbReference type="GO" id="GO:0020037">
    <property type="term" value="F:heme binding"/>
    <property type="evidence" value="ECO:0007669"/>
    <property type="project" value="UniProtKB-UniRule"/>
</dbReference>
<evidence type="ECO:0000256" key="5">
    <source>
        <dbReference type="ARBA" id="ARBA00022525"/>
    </source>
</evidence>
<keyword evidence="5 18" id="KW-0964">Secreted</keyword>
<evidence type="ECO:0000256" key="1">
    <source>
        <dbReference type="ARBA" id="ARBA00000189"/>
    </source>
</evidence>
<evidence type="ECO:0000256" key="16">
    <source>
        <dbReference type="PIRSR" id="PIRSR600823-4"/>
    </source>
</evidence>
<dbReference type="RefSeq" id="XP_022960420.1">
    <property type="nucleotide sequence ID" value="XM_023104652.1"/>
</dbReference>
<dbReference type="PROSITE" id="PS00435">
    <property type="entry name" value="PEROXIDASE_1"/>
    <property type="match status" value="1"/>
</dbReference>
<evidence type="ECO:0000256" key="13">
    <source>
        <dbReference type="PIRSR" id="PIRSR600823-1"/>
    </source>
</evidence>
<dbReference type="InterPro" id="IPR019793">
    <property type="entry name" value="Peroxidases_heam-ligand_BS"/>
</dbReference>
<evidence type="ECO:0000256" key="11">
    <source>
        <dbReference type="ARBA" id="ARBA00023157"/>
    </source>
</evidence>
<dbReference type="PANTHER" id="PTHR31517">
    <property type="match status" value="1"/>
</dbReference>
<feature type="binding site" evidence="15">
    <location>
        <position position="313"/>
    </location>
    <ligand>
        <name>Ca(2+)</name>
        <dbReference type="ChEBI" id="CHEBI:29108"/>
        <label>2</label>
    </ligand>
</feature>
<dbReference type="FunFam" id="1.10.520.10:FF:000008">
    <property type="entry name" value="Peroxidase"/>
    <property type="match status" value="1"/>
</dbReference>
<dbReference type="InterPro" id="IPR010255">
    <property type="entry name" value="Haem_peroxidase_sf"/>
</dbReference>
<evidence type="ECO:0000259" key="19">
    <source>
        <dbReference type="PROSITE" id="PS50873"/>
    </source>
</evidence>
<feature type="binding site" evidence="15">
    <location>
        <position position="134"/>
    </location>
    <ligand>
        <name>Ca(2+)</name>
        <dbReference type="ChEBI" id="CHEBI:29108"/>
        <label>1</label>
    </ligand>
</feature>
<dbReference type="SUPFAM" id="SSF48113">
    <property type="entry name" value="Heme-dependent peroxidases"/>
    <property type="match status" value="1"/>
</dbReference>
<proteinExistence type="inferred from homology"/>
<feature type="binding site" evidence="15">
    <location>
        <position position="305"/>
    </location>
    <ligand>
        <name>Ca(2+)</name>
        <dbReference type="ChEBI" id="CHEBI:29108"/>
        <label>2</label>
    </ligand>
</feature>
<evidence type="ECO:0000256" key="4">
    <source>
        <dbReference type="ARBA" id="ARBA00012313"/>
    </source>
</evidence>
<dbReference type="PRINTS" id="PR00458">
    <property type="entry name" value="PEROXIDASE"/>
</dbReference>
<evidence type="ECO:0000256" key="10">
    <source>
        <dbReference type="ARBA" id="ARBA00023004"/>
    </source>
</evidence>
<dbReference type="InterPro" id="IPR019794">
    <property type="entry name" value="Peroxidases_AS"/>
</dbReference>
<keyword evidence="15 18" id="KW-0106">Calcium</keyword>
<feature type="site" description="Transition state stabilizer" evidence="16">
    <location>
        <position position="120"/>
    </location>
</feature>
<dbReference type="GO" id="GO:0006979">
    <property type="term" value="P:response to oxidative stress"/>
    <property type="evidence" value="ECO:0007669"/>
    <property type="project" value="UniProtKB-UniRule"/>
</dbReference>
<dbReference type="Pfam" id="PF00141">
    <property type="entry name" value="peroxidase"/>
    <property type="match status" value="1"/>
</dbReference>
<evidence type="ECO:0000256" key="17">
    <source>
        <dbReference type="PIRSR" id="PIRSR600823-5"/>
    </source>
</evidence>
<comment type="similarity">
    <text evidence="3">Belongs to the peroxidase family. Ascorbate peroxidase subfamily.</text>
</comment>
<reference evidence="21" key="1">
    <citation type="submission" date="2025-08" db="UniProtKB">
        <authorList>
            <consortium name="RefSeq"/>
        </authorList>
    </citation>
    <scope>IDENTIFICATION</scope>
    <source>
        <tissue evidence="21">Young leaves</tissue>
    </source>
</reference>
<dbReference type="GO" id="GO:0140825">
    <property type="term" value="F:lactoperoxidase activity"/>
    <property type="evidence" value="ECO:0007669"/>
    <property type="project" value="UniProtKB-EC"/>
</dbReference>
<keyword evidence="12 18" id="KW-0376">Hydrogen peroxide</keyword>
<dbReference type="Gene3D" id="1.10.520.10">
    <property type="match status" value="1"/>
</dbReference>
<gene>
    <name evidence="21" type="primary">LOC111461155</name>
</gene>
<evidence type="ECO:0000256" key="12">
    <source>
        <dbReference type="ARBA" id="ARBA00023324"/>
    </source>
</evidence>
<dbReference type="PANTHER" id="PTHR31517:SF84">
    <property type="entry name" value="PEROXIDASE"/>
    <property type="match status" value="1"/>
</dbReference>
<evidence type="ECO:0000256" key="9">
    <source>
        <dbReference type="ARBA" id="ARBA00023002"/>
    </source>
</evidence>
<dbReference type="FunFam" id="1.10.420.10:FF:000001">
    <property type="entry name" value="Peroxidase"/>
    <property type="match status" value="1"/>
</dbReference>
<evidence type="ECO:0000256" key="14">
    <source>
        <dbReference type="PIRSR" id="PIRSR600823-2"/>
    </source>
</evidence>
<keyword evidence="7 18" id="KW-0349">Heme</keyword>
<evidence type="ECO:0000256" key="2">
    <source>
        <dbReference type="ARBA" id="ARBA00002322"/>
    </source>
</evidence>
<dbReference type="PRINTS" id="PR00461">
    <property type="entry name" value="PLPEROXIDASE"/>
</dbReference>
<feature type="domain" description="Plant heme peroxidase family profile" evidence="19">
    <location>
        <begin position="83"/>
        <end position="385"/>
    </location>
</feature>
<feature type="binding site" evidence="15">
    <location>
        <position position="308"/>
    </location>
    <ligand>
        <name>Ca(2+)</name>
        <dbReference type="ChEBI" id="CHEBI:29108"/>
        <label>2</label>
    </ligand>
</feature>
<feature type="binding site" evidence="15">
    <location>
        <position position="130"/>
    </location>
    <ligand>
        <name>Ca(2+)</name>
        <dbReference type="ChEBI" id="CHEBI:29108"/>
        <label>1</label>
    </ligand>
</feature>
<dbReference type="Proteomes" id="UP000504609">
    <property type="component" value="Unplaced"/>
</dbReference>
<dbReference type="GO" id="GO:0042744">
    <property type="term" value="P:hydrogen peroxide catabolic process"/>
    <property type="evidence" value="ECO:0007669"/>
    <property type="project" value="UniProtKB-KW"/>
</dbReference>
<feature type="binding site" evidence="15">
    <location>
        <position position="128"/>
    </location>
    <ligand>
        <name>Ca(2+)</name>
        <dbReference type="ChEBI" id="CHEBI:29108"/>
        <label>1</label>
    </ligand>
</feature>
<comment type="similarity">
    <text evidence="18">Belongs to the peroxidase family. Classical plant (class III) peroxidase subfamily.</text>
</comment>
<comment type="function">
    <text evidence="2">Removal of H(2)O(2), oxidation of toxic reductants, biosynthesis and degradation of lignin, suberization, auxin catabolism, response to environmental stresses such as wounding, pathogen attack and oxidative stress. These functions might be dependent on each isozyme/isoform in each plant tissue.</text>
</comment>
<evidence type="ECO:0000313" key="20">
    <source>
        <dbReference type="Proteomes" id="UP000504609"/>
    </source>
</evidence>
<dbReference type="InterPro" id="IPR002016">
    <property type="entry name" value="Haem_peroxidase"/>
</dbReference>
<dbReference type="InterPro" id="IPR000823">
    <property type="entry name" value="Peroxidase_pln"/>
</dbReference>
<dbReference type="AlphaFoldDB" id="A0A6J1H911"/>
<dbReference type="GO" id="GO:0046872">
    <property type="term" value="F:metal ion binding"/>
    <property type="evidence" value="ECO:0007669"/>
    <property type="project" value="UniProtKB-UniRule"/>
</dbReference>
<keyword evidence="20" id="KW-1185">Reference proteome</keyword>
<dbReference type="KEGG" id="cmos:111461155"/>
<dbReference type="Gene3D" id="1.10.420.10">
    <property type="entry name" value="Peroxidase, domain 2"/>
    <property type="match status" value="1"/>
</dbReference>
<feature type="binding site" evidence="14">
    <location>
        <position position="221"/>
    </location>
    <ligand>
        <name>substrate</name>
    </ligand>
</feature>
<evidence type="ECO:0000256" key="15">
    <source>
        <dbReference type="PIRSR" id="PIRSR600823-3"/>
    </source>
</evidence>
<dbReference type="GeneID" id="111461155"/>
<comment type="cofactor">
    <cofactor evidence="15 18">
        <name>Ca(2+)</name>
        <dbReference type="ChEBI" id="CHEBI:29108"/>
    </cofactor>
    <text evidence="15 18">Binds 2 calcium ions per subunit.</text>
</comment>
<dbReference type="PROSITE" id="PS00436">
    <property type="entry name" value="PEROXIDASE_2"/>
    <property type="match status" value="1"/>
</dbReference>
<evidence type="ECO:0000313" key="21">
    <source>
        <dbReference type="RefSeq" id="XP_022960420.1"/>
    </source>
</evidence>
<evidence type="ECO:0000256" key="8">
    <source>
        <dbReference type="ARBA" id="ARBA00022723"/>
    </source>
</evidence>